<dbReference type="SUPFAM" id="SSF56112">
    <property type="entry name" value="Protein kinase-like (PK-like)"/>
    <property type="match status" value="1"/>
</dbReference>
<protein>
    <recommendedName>
        <fullName evidence="1">CHK kinase-like domain-containing protein</fullName>
    </recommendedName>
</protein>
<dbReference type="Proteomes" id="UP000015102">
    <property type="component" value="Unassembled WGS sequence"/>
</dbReference>
<dbReference type="SMART" id="SM00587">
    <property type="entry name" value="CHK"/>
    <property type="match status" value="1"/>
</dbReference>
<reference evidence="3" key="1">
    <citation type="submission" date="2013-02" db="EMBL/GenBank/DDBJ databases">
        <authorList>
            <person name="Hughes D."/>
        </authorList>
    </citation>
    <scope>NUCLEOTIDE SEQUENCE</scope>
    <source>
        <strain>Durham</strain>
        <strain evidence="3">NC isolate 2 -- Noor lab</strain>
    </source>
</reference>
<dbReference type="EnsemblMetazoa" id="MESCA006698-RA">
    <property type="protein sequence ID" value="MESCA006698-PA"/>
    <property type="gene ID" value="MESCA006698"/>
</dbReference>
<feature type="domain" description="CHK kinase-like" evidence="1">
    <location>
        <begin position="128"/>
        <end position="292"/>
    </location>
</feature>
<proteinExistence type="predicted"/>
<dbReference type="InterPro" id="IPR015897">
    <property type="entry name" value="CHK_kinase-like"/>
</dbReference>
<accession>T1GSN8</accession>
<dbReference type="PANTHER" id="PTHR11012:SF13">
    <property type="entry name" value="CHK KINASE-LIKE DOMAIN-CONTAINING PROTEIN-RELATED"/>
    <property type="match status" value="1"/>
</dbReference>
<dbReference type="PANTHER" id="PTHR11012">
    <property type="entry name" value="PROTEIN KINASE-LIKE DOMAIN-CONTAINING"/>
    <property type="match status" value="1"/>
</dbReference>
<sequence>MPELNPEWFSKDLLEDVLRKKYSSKNLEIKDFKVTNFGKGDNYASQMKRVYVEYSLNEELKSGHFLLKSCFEQDEFIMNILTPYNVFNHEMRMYDEILPRLSSILRSAGDPTNLSPETLAVFHKKGSILFEDLSKNNFTMEDRIKGLNFKQTKLVLQKVAKMHAASAVLKEKEPNVFENCDRGIFNKYTRGFSPYFEANTRICGELFSNMEGFEYIGEKLLKLVPHLMDYGEEAYQPDPSHFNVLYFQLSSWGSPAIDLFYLFSTSLQKDIRGRTDELIQYYYYELLNTLKKLKFKGKIPTLTELRSQLLMKSFIGFTAAIASQPVMLNSETEDADFHAMMKNDERGVKFKNLLFQNPLIQESLKSSLPYFERLGVFDLH</sequence>
<dbReference type="Pfam" id="PF02958">
    <property type="entry name" value="EcKL"/>
    <property type="match status" value="2"/>
</dbReference>
<dbReference type="HOGENOM" id="CLU_010718_0_1_1"/>
<evidence type="ECO:0000313" key="2">
    <source>
        <dbReference type="EnsemblMetazoa" id="MESCA006698-PA"/>
    </source>
</evidence>
<dbReference type="EMBL" id="CAQQ02199977">
    <property type="status" value="NOT_ANNOTATED_CDS"/>
    <property type="molecule type" value="Genomic_DNA"/>
</dbReference>
<organism evidence="2 3">
    <name type="scientific">Megaselia scalaris</name>
    <name type="common">Humpbacked fly</name>
    <name type="synonym">Phora scalaris</name>
    <dbReference type="NCBI Taxonomy" id="36166"/>
    <lineage>
        <taxon>Eukaryota</taxon>
        <taxon>Metazoa</taxon>
        <taxon>Ecdysozoa</taxon>
        <taxon>Arthropoda</taxon>
        <taxon>Hexapoda</taxon>
        <taxon>Insecta</taxon>
        <taxon>Pterygota</taxon>
        <taxon>Neoptera</taxon>
        <taxon>Endopterygota</taxon>
        <taxon>Diptera</taxon>
        <taxon>Brachycera</taxon>
        <taxon>Muscomorpha</taxon>
        <taxon>Platypezoidea</taxon>
        <taxon>Phoridae</taxon>
        <taxon>Megaseliini</taxon>
        <taxon>Megaselia</taxon>
    </lineage>
</organism>
<name>T1GSN8_MEGSC</name>
<dbReference type="AlphaFoldDB" id="T1GSN8"/>
<evidence type="ECO:0000313" key="3">
    <source>
        <dbReference type="Proteomes" id="UP000015102"/>
    </source>
</evidence>
<dbReference type="OMA" id="THMALRK"/>
<reference evidence="2" key="2">
    <citation type="submission" date="2015-06" db="UniProtKB">
        <authorList>
            <consortium name="EnsemblMetazoa"/>
        </authorList>
    </citation>
    <scope>IDENTIFICATION</scope>
</reference>
<dbReference type="InterPro" id="IPR004119">
    <property type="entry name" value="EcKL"/>
</dbReference>
<keyword evidence="3" id="KW-1185">Reference proteome</keyword>
<evidence type="ECO:0000259" key="1">
    <source>
        <dbReference type="SMART" id="SM00587"/>
    </source>
</evidence>
<dbReference type="InterPro" id="IPR011009">
    <property type="entry name" value="Kinase-like_dom_sf"/>
</dbReference>
<dbReference type="STRING" id="36166.T1GSN8"/>